<gene>
    <name evidence="2" type="ORF">ACFSM0_10500</name>
</gene>
<organism evidence="2 3">
    <name type="scientific">Rhodobacter lacus</name>
    <dbReference type="NCBI Taxonomy" id="1641972"/>
    <lineage>
        <taxon>Bacteria</taxon>
        <taxon>Pseudomonadati</taxon>
        <taxon>Pseudomonadota</taxon>
        <taxon>Alphaproteobacteria</taxon>
        <taxon>Rhodobacterales</taxon>
        <taxon>Rhodobacter group</taxon>
        <taxon>Rhodobacter</taxon>
    </lineage>
</organism>
<protein>
    <recommendedName>
        <fullName evidence="4">Pilus assembly protein</fullName>
    </recommendedName>
</protein>
<keyword evidence="1" id="KW-1133">Transmembrane helix</keyword>
<evidence type="ECO:0000256" key="1">
    <source>
        <dbReference type="SAM" id="Phobius"/>
    </source>
</evidence>
<reference evidence="3" key="1">
    <citation type="journal article" date="2019" name="Int. J. Syst. Evol. Microbiol.">
        <title>The Global Catalogue of Microorganisms (GCM) 10K type strain sequencing project: providing services to taxonomists for standard genome sequencing and annotation.</title>
        <authorList>
            <consortium name="The Broad Institute Genomics Platform"/>
            <consortium name="The Broad Institute Genome Sequencing Center for Infectious Disease"/>
            <person name="Wu L."/>
            <person name="Ma J."/>
        </authorList>
    </citation>
    <scope>NUCLEOTIDE SEQUENCE [LARGE SCALE GENOMIC DNA]</scope>
    <source>
        <strain evidence="3">CCUG 55131</strain>
    </source>
</reference>
<name>A0ABW5A8D0_9RHOB</name>
<dbReference type="RefSeq" id="WP_377390076.1">
    <property type="nucleotide sequence ID" value="NZ_JBHUIX010000011.1"/>
</dbReference>
<dbReference type="Proteomes" id="UP001597413">
    <property type="component" value="Unassembled WGS sequence"/>
</dbReference>
<keyword evidence="3" id="KW-1185">Reference proteome</keyword>
<accession>A0ABW5A8D0</accession>
<dbReference type="EMBL" id="JBHUIX010000011">
    <property type="protein sequence ID" value="MFD2174522.1"/>
    <property type="molecule type" value="Genomic_DNA"/>
</dbReference>
<evidence type="ECO:0000313" key="3">
    <source>
        <dbReference type="Proteomes" id="UP001597413"/>
    </source>
</evidence>
<proteinExistence type="predicted"/>
<keyword evidence="1" id="KW-0472">Membrane</keyword>
<evidence type="ECO:0008006" key="4">
    <source>
        <dbReference type="Google" id="ProtNLM"/>
    </source>
</evidence>
<evidence type="ECO:0000313" key="2">
    <source>
        <dbReference type="EMBL" id="MFD2174522.1"/>
    </source>
</evidence>
<feature type="transmembrane region" description="Helical" evidence="1">
    <location>
        <begin position="20"/>
        <end position="40"/>
    </location>
</feature>
<keyword evidence="1" id="KW-0812">Transmembrane</keyword>
<sequence length="74" mass="7772">MKFFKIARKIRTEEDGAVTVDWVVLTAAVVGLGAAALTLVRSSTGKLTGKIDTYVSSAEVKSTFDSSETTSGSN</sequence>
<comment type="caution">
    <text evidence="2">The sequence shown here is derived from an EMBL/GenBank/DDBJ whole genome shotgun (WGS) entry which is preliminary data.</text>
</comment>